<sequence length="98" mass="10473">MAGDFCIKATATGPGGAAGRLHRAYTHAASELIRTAALTFPPERGRNLRRSSFASAMTISLSKSASHADEGGPDVPRREYISPSSLIQSENEWSSHMI</sequence>
<proteinExistence type="predicted"/>
<dbReference type="EMBL" id="JADYXP020000007">
    <property type="protein sequence ID" value="KAL0120977.1"/>
    <property type="molecule type" value="Genomic_DNA"/>
</dbReference>
<dbReference type="Proteomes" id="UP001430953">
    <property type="component" value="Unassembled WGS sequence"/>
</dbReference>
<comment type="caution">
    <text evidence="2">The sequence shown here is derived from an EMBL/GenBank/DDBJ whole genome shotgun (WGS) entry which is preliminary data.</text>
</comment>
<evidence type="ECO:0000313" key="2">
    <source>
        <dbReference type="EMBL" id="KAL0120977.1"/>
    </source>
</evidence>
<feature type="compositionally biased region" description="Polar residues" evidence="1">
    <location>
        <begin position="82"/>
        <end position="98"/>
    </location>
</feature>
<gene>
    <name evidence="2" type="ORF">PUN28_008595</name>
</gene>
<accession>A0AAW2G0A6</accession>
<evidence type="ECO:0000256" key="1">
    <source>
        <dbReference type="SAM" id="MobiDB-lite"/>
    </source>
</evidence>
<dbReference type="AlphaFoldDB" id="A0AAW2G0A6"/>
<reference evidence="2 3" key="1">
    <citation type="submission" date="2023-03" db="EMBL/GenBank/DDBJ databases">
        <title>High recombination rates correlate with genetic variation in Cardiocondyla obscurior ants.</title>
        <authorList>
            <person name="Errbii M."/>
        </authorList>
    </citation>
    <scope>NUCLEOTIDE SEQUENCE [LARGE SCALE GENOMIC DNA]</scope>
    <source>
        <strain evidence="2">Alpha-2009</strain>
        <tissue evidence="2">Whole body</tissue>
    </source>
</reference>
<keyword evidence="3" id="KW-1185">Reference proteome</keyword>
<feature type="region of interest" description="Disordered" evidence="1">
    <location>
        <begin position="62"/>
        <end position="98"/>
    </location>
</feature>
<name>A0AAW2G0A6_9HYME</name>
<protein>
    <submittedName>
        <fullName evidence="2">Uncharacterized protein</fullName>
    </submittedName>
</protein>
<organism evidence="2 3">
    <name type="scientific">Cardiocondyla obscurior</name>
    <dbReference type="NCBI Taxonomy" id="286306"/>
    <lineage>
        <taxon>Eukaryota</taxon>
        <taxon>Metazoa</taxon>
        <taxon>Ecdysozoa</taxon>
        <taxon>Arthropoda</taxon>
        <taxon>Hexapoda</taxon>
        <taxon>Insecta</taxon>
        <taxon>Pterygota</taxon>
        <taxon>Neoptera</taxon>
        <taxon>Endopterygota</taxon>
        <taxon>Hymenoptera</taxon>
        <taxon>Apocrita</taxon>
        <taxon>Aculeata</taxon>
        <taxon>Formicoidea</taxon>
        <taxon>Formicidae</taxon>
        <taxon>Myrmicinae</taxon>
        <taxon>Cardiocondyla</taxon>
    </lineage>
</organism>
<evidence type="ECO:0000313" key="3">
    <source>
        <dbReference type="Proteomes" id="UP001430953"/>
    </source>
</evidence>
<feature type="compositionally biased region" description="Basic and acidic residues" evidence="1">
    <location>
        <begin position="66"/>
        <end position="80"/>
    </location>
</feature>